<dbReference type="PANTHER" id="PTHR21621:SF0">
    <property type="entry name" value="BETA-CITRYLGLUTAMATE SYNTHASE B-RELATED"/>
    <property type="match status" value="1"/>
</dbReference>
<dbReference type="NCBIfam" id="NF038074">
    <property type="entry name" value="fam_STM4014"/>
    <property type="match status" value="1"/>
</dbReference>
<reference evidence="2" key="1">
    <citation type="journal article" date="2019" name="Int. J. Syst. Evol. Microbiol.">
        <title>The Global Catalogue of Microorganisms (GCM) 10K type strain sequencing project: providing services to taxonomists for standard genome sequencing and annotation.</title>
        <authorList>
            <consortium name="The Broad Institute Genomics Platform"/>
            <consortium name="The Broad Institute Genome Sequencing Center for Infectious Disease"/>
            <person name="Wu L."/>
            <person name="Ma J."/>
        </authorList>
    </citation>
    <scope>NUCLEOTIDE SEQUENCE [LARGE SCALE GENOMIC DNA]</scope>
    <source>
        <strain evidence="2">JCM 18204</strain>
    </source>
</reference>
<evidence type="ECO:0008006" key="3">
    <source>
        <dbReference type="Google" id="ProtNLM"/>
    </source>
</evidence>
<evidence type="ECO:0000313" key="1">
    <source>
        <dbReference type="EMBL" id="GAA4792537.1"/>
    </source>
</evidence>
<dbReference type="PANTHER" id="PTHR21621">
    <property type="entry name" value="RIBOSOMAL PROTEIN S6 MODIFICATION PROTEIN"/>
    <property type="match status" value="1"/>
</dbReference>
<protein>
    <recommendedName>
        <fullName evidence="3">ATP-grasp domain-containing protein</fullName>
    </recommendedName>
</protein>
<dbReference type="SUPFAM" id="SSF56059">
    <property type="entry name" value="Glutathione synthetase ATP-binding domain-like"/>
    <property type="match status" value="1"/>
</dbReference>
<dbReference type="Proteomes" id="UP001499959">
    <property type="component" value="Unassembled WGS sequence"/>
</dbReference>
<proteinExistence type="predicted"/>
<name>A0ABP9BDE2_9GAMM</name>
<dbReference type="EMBL" id="BAABJE010000007">
    <property type="protein sequence ID" value="GAA4792537.1"/>
    <property type="molecule type" value="Genomic_DNA"/>
</dbReference>
<accession>A0ABP9BDE2</accession>
<keyword evidence="2" id="KW-1185">Reference proteome</keyword>
<dbReference type="Gene3D" id="3.30.470.20">
    <property type="entry name" value="ATP-grasp fold, B domain"/>
    <property type="match status" value="1"/>
</dbReference>
<comment type="caution">
    <text evidence="1">The sequence shown here is derived from an EMBL/GenBank/DDBJ whole genome shotgun (WGS) entry which is preliminary data.</text>
</comment>
<gene>
    <name evidence="1" type="ORF">GCM10023307_17430</name>
</gene>
<organism evidence="1 2">
    <name type="scientific">Lysobacter hankyongensis</name>
    <dbReference type="NCBI Taxonomy" id="1176535"/>
    <lineage>
        <taxon>Bacteria</taxon>
        <taxon>Pseudomonadati</taxon>
        <taxon>Pseudomonadota</taxon>
        <taxon>Gammaproteobacteria</taxon>
        <taxon>Lysobacterales</taxon>
        <taxon>Lysobacteraceae</taxon>
        <taxon>Lysobacter</taxon>
    </lineage>
</organism>
<sequence>MAVFGTPGHRRTRLLQAALRRRRLGRAAVFDYGTALSERRPMPPFDDGAPYAVKLDAPSSDARLDVALIRRGRACLGLDPETPLDIEAGELAQRHAWHAGFADLLHGIARDCEAAVPVRWLNPPGDVLDMCDKWRCQQTLANAGVDVPPLLGLVDGYAHLQHLLDLHGCDQVFVKARYGSAAAGVVAYRRHRDGREIAQTTTECVVDHGGIRLFNRLAPLRYGERARIAMLIDALAAQGCYAEAWVPKPRAAGSPRHHFDLRVIAFAGEPRQRVARIAGTPMTNLHLGNRREDPATLLDAETMHRVETTVRAAARTFSGSASIGFDLIPTRDRCVVLEANAFGDFVQHARWQGADACDDQAAWVARERVADGLDAVAQIAPRRAQA</sequence>
<dbReference type="InterPro" id="IPR047778">
    <property type="entry name" value="STM4014-like"/>
</dbReference>
<evidence type="ECO:0000313" key="2">
    <source>
        <dbReference type="Proteomes" id="UP001499959"/>
    </source>
</evidence>